<keyword evidence="5" id="KW-1185">Reference proteome</keyword>
<dbReference type="InterPro" id="IPR029226">
    <property type="entry name" value="Ecp2-like"/>
</dbReference>
<evidence type="ECO:0000256" key="2">
    <source>
        <dbReference type="SAM" id="SignalP"/>
    </source>
</evidence>
<gene>
    <name evidence="4" type="ORF">ESCO_001494</name>
</gene>
<dbReference type="EMBL" id="LGSR01000006">
    <property type="protein sequence ID" value="KOS22164.1"/>
    <property type="molecule type" value="Genomic_DNA"/>
</dbReference>
<feature type="signal peptide" evidence="2">
    <location>
        <begin position="1"/>
        <end position="18"/>
    </location>
</feature>
<dbReference type="Proteomes" id="UP000053831">
    <property type="component" value="Unassembled WGS sequence"/>
</dbReference>
<proteinExistence type="predicted"/>
<dbReference type="Pfam" id="PF14856">
    <property type="entry name" value="Hce2"/>
    <property type="match status" value="1"/>
</dbReference>
<dbReference type="AlphaFoldDB" id="A0A0M8N7A2"/>
<protein>
    <recommendedName>
        <fullName evidence="3">Ecp2 effector protein-like domain-containing protein</fullName>
    </recommendedName>
</protein>
<sequence length="185" mass="18346">MASLRALMTAALAAVAAALPGRAPDASGFSFTPAPSDQSTCGPPSFHIAGPSAPAMPPADWRHCAALFSSWAGRSGTFAVHDDSDDGGAGAGDGGGGNATLRFIPLLAARGCVLGVRAAGDGGSGGGGSGAWLMVGDGDVKGIMRTALEEWSRGSEIEVQGEVVCAAEEGGTGGLRWQIYGDERA</sequence>
<feature type="chain" id="PRO_5005818986" description="Ecp2 effector protein-like domain-containing protein" evidence="2">
    <location>
        <begin position="19"/>
        <end position="185"/>
    </location>
</feature>
<organism evidence="4 5">
    <name type="scientific">Escovopsis weberi</name>
    <dbReference type="NCBI Taxonomy" id="150374"/>
    <lineage>
        <taxon>Eukaryota</taxon>
        <taxon>Fungi</taxon>
        <taxon>Dikarya</taxon>
        <taxon>Ascomycota</taxon>
        <taxon>Pezizomycotina</taxon>
        <taxon>Sordariomycetes</taxon>
        <taxon>Hypocreomycetidae</taxon>
        <taxon>Hypocreales</taxon>
        <taxon>Hypocreaceae</taxon>
        <taxon>Escovopsis</taxon>
    </lineage>
</organism>
<evidence type="ECO:0000313" key="4">
    <source>
        <dbReference type="EMBL" id="KOS22164.1"/>
    </source>
</evidence>
<keyword evidence="2" id="KW-0732">Signal</keyword>
<evidence type="ECO:0000313" key="5">
    <source>
        <dbReference type="Proteomes" id="UP000053831"/>
    </source>
</evidence>
<reference evidence="4 5" key="1">
    <citation type="submission" date="2015-07" db="EMBL/GenBank/DDBJ databases">
        <title>The genome of the fungus Escovopsis weberi, a specialized disease agent of ant agriculture.</title>
        <authorList>
            <person name="de Man T.J."/>
            <person name="Stajich J.E."/>
            <person name="Kubicek C.P."/>
            <person name="Chenthamara K."/>
            <person name="Atanasova L."/>
            <person name="Druzhinina I.S."/>
            <person name="Birnbaum S."/>
            <person name="Barribeau S.M."/>
            <person name="Teiling C."/>
            <person name="Suen G."/>
            <person name="Currie C."/>
            <person name="Gerardo N.M."/>
        </authorList>
    </citation>
    <scope>NUCLEOTIDE SEQUENCE [LARGE SCALE GENOMIC DNA]</scope>
</reference>
<dbReference type="OrthoDB" id="4944568at2759"/>
<dbReference type="STRING" id="150374.A0A0M8N7A2"/>
<accession>A0A0M8N7A2</accession>
<name>A0A0M8N7A2_ESCWE</name>
<feature type="compositionally biased region" description="Polar residues" evidence="1">
    <location>
        <begin position="29"/>
        <end position="42"/>
    </location>
</feature>
<evidence type="ECO:0000256" key="1">
    <source>
        <dbReference type="SAM" id="MobiDB-lite"/>
    </source>
</evidence>
<feature type="region of interest" description="Disordered" evidence="1">
    <location>
        <begin position="29"/>
        <end position="48"/>
    </location>
</feature>
<comment type="caution">
    <text evidence="4">The sequence shown here is derived from an EMBL/GenBank/DDBJ whole genome shotgun (WGS) entry which is preliminary data.</text>
</comment>
<evidence type="ECO:0000259" key="3">
    <source>
        <dbReference type="Pfam" id="PF14856"/>
    </source>
</evidence>
<feature type="domain" description="Ecp2 effector protein-like" evidence="3">
    <location>
        <begin position="41"/>
        <end position="165"/>
    </location>
</feature>